<dbReference type="GO" id="GO:0022857">
    <property type="term" value="F:transmembrane transporter activity"/>
    <property type="evidence" value="ECO:0007669"/>
    <property type="project" value="InterPro"/>
</dbReference>
<dbReference type="AlphaFoldDB" id="A0A848GVC9"/>
<dbReference type="Proteomes" id="UP000583266">
    <property type="component" value="Unassembled WGS sequence"/>
</dbReference>
<sequence length="483" mass="50589">MDTKVQTAANAGWADLFAGNNKYKAIALALGVLLHVTNIYIVATIMPSIVREIGGLAYYAWNTTIFVVASIIGSVVSTRLLSVSGPRKAYRWAILLFVTGAVISMAAPTMYVLLMARAVQGLGGGLLFALSYGMIRIIFESRLWAKAMALVSGMWGVGAFVGPFVGGIFAEYGNWRTAFAVILVIGVLLLVFTEFILPAKHAVGAKTPVAVGKLVLLLFSALAVSIGSVMESLAYNLAGLVIALLLIVLLVRSERGSSVRLLPTGAYRLSSPLGMVYLVIVLLALVAAVEIFIPYFEQTIHGFTALEAGYLTVLVALGWSAASMAFSGVNAAAVMKLSLIGALLMVAGLAGMAWLSGMAYNTYVLAGLCVSLLLIGAGIGLPWPHLVVRVFSLAPPNEIELTSTSITTVQLMAMTFGAALSGLIANAGGMTHPGGVAGAMNAATWLYGCFIIPPALAVVMLLTKISVRKPGVVRQEMAEAEVA</sequence>
<dbReference type="PANTHER" id="PTHR23501">
    <property type="entry name" value="MAJOR FACILITATOR SUPERFAMILY"/>
    <property type="match status" value="1"/>
</dbReference>
<feature type="transmembrane region" description="Helical" evidence="5">
    <location>
        <begin position="175"/>
        <end position="197"/>
    </location>
</feature>
<dbReference type="PANTHER" id="PTHR23501:SF154">
    <property type="entry name" value="MULTIDRUG-EFFLUX TRANSPORTER RV1634-RELATED"/>
    <property type="match status" value="1"/>
</dbReference>
<feature type="transmembrane region" description="Helical" evidence="5">
    <location>
        <begin position="56"/>
        <end position="77"/>
    </location>
</feature>
<comment type="caution">
    <text evidence="7">The sequence shown here is derived from an EMBL/GenBank/DDBJ whole genome shotgun (WGS) entry which is preliminary data.</text>
</comment>
<name>A0A848GVC9_9BACT</name>
<dbReference type="GO" id="GO:0005886">
    <property type="term" value="C:plasma membrane"/>
    <property type="evidence" value="ECO:0007669"/>
    <property type="project" value="TreeGrafter"/>
</dbReference>
<feature type="transmembrane region" description="Helical" evidence="5">
    <location>
        <begin position="209"/>
        <end position="227"/>
    </location>
</feature>
<feature type="domain" description="Major facilitator superfamily (MFS) profile" evidence="6">
    <location>
        <begin position="24"/>
        <end position="466"/>
    </location>
</feature>
<feature type="transmembrane region" description="Helical" evidence="5">
    <location>
        <begin position="445"/>
        <end position="467"/>
    </location>
</feature>
<accession>A0A848GVC9</accession>
<feature type="transmembrane region" description="Helical" evidence="5">
    <location>
        <begin position="147"/>
        <end position="169"/>
    </location>
</feature>
<feature type="transmembrane region" description="Helical" evidence="5">
    <location>
        <begin position="363"/>
        <end position="383"/>
    </location>
</feature>
<proteinExistence type="predicted"/>
<feature type="transmembrane region" description="Helical" evidence="5">
    <location>
        <begin position="404"/>
        <end position="425"/>
    </location>
</feature>
<feature type="transmembrane region" description="Helical" evidence="5">
    <location>
        <begin position="114"/>
        <end position="135"/>
    </location>
</feature>
<feature type="transmembrane region" description="Helical" evidence="5">
    <location>
        <begin position="272"/>
        <end position="296"/>
    </location>
</feature>
<feature type="transmembrane region" description="Helical" evidence="5">
    <location>
        <begin position="26"/>
        <end position="50"/>
    </location>
</feature>
<evidence type="ECO:0000256" key="4">
    <source>
        <dbReference type="ARBA" id="ARBA00023136"/>
    </source>
</evidence>
<dbReference type="SUPFAM" id="SSF103473">
    <property type="entry name" value="MFS general substrate transporter"/>
    <property type="match status" value="1"/>
</dbReference>
<keyword evidence="8" id="KW-1185">Reference proteome</keyword>
<dbReference type="PROSITE" id="PS50850">
    <property type="entry name" value="MFS"/>
    <property type="match status" value="1"/>
</dbReference>
<evidence type="ECO:0000313" key="8">
    <source>
        <dbReference type="Proteomes" id="UP000583266"/>
    </source>
</evidence>
<feature type="transmembrane region" description="Helical" evidence="5">
    <location>
        <begin position="339"/>
        <end position="357"/>
    </location>
</feature>
<dbReference type="RefSeq" id="WP_169226729.1">
    <property type="nucleotide sequence ID" value="NZ_JABBGC010000002.1"/>
</dbReference>
<reference evidence="7 8" key="1">
    <citation type="submission" date="2020-04" db="EMBL/GenBank/DDBJ databases">
        <title>Chitinophaga sp. G-6-1-13 sp. nov., isolated from soil.</title>
        <authorList>
            <person name="Dahal R.H."/>
            <person name="Chaudhary D.K."/>
        </authorList>
    </citation>
    <scope>NUCLEOTIDE SEQUENCE [LARGE SCALE GENOMIC DNA]</scope>
    <source>
        <strain evidence="7 8">G-6-1-13</strain>
    </source>
</reference>
<dbReference type="EMBL" id="JABBGC010000002">
    <property type="protein sequence ID" value="NML39668.1"/>
    <property type="molecule type" value="Genomic_DNA"/>
</dbReference>
<evidence type="ECO:0000256" key="2">
    <source>
        <dbReference type="ARBA" id="ARBA00022692"/>
    </source>
</evidence>
<organism evidence="7 8">
    <name type="scientific">Chitinophaga fulva</name>
    <dbReference type="NCBI Taxonomy" id="2728842"/>
    <lineage>
        <taxon>Bacteria</taxon>
        <taxon>Pseudomonadati</taxon>
        <taxon>Bacteroidota</taxon>
        <taxon>Chitinophagia</taxon>
        <taxon>Chitinophagales</taxon>
        <taxon>Chitinophagaceae</taxon>
        <taxon>Chitinophaga</taxon>
    </lineage>
</organism>
<evidence type="ECO:0000256" key="5">
    <source>
        <dbReference type="SAM" id="Phobius"/>
    </source>
</evidence>
<feature type="transmembrane region" description="Helical" evidence="5">
    <location>
        <begin position="233"/>
        <end position="251"/>
    </location>
</feature>
<evidence type="ECO:0000259" key="6">
    <source>
        <dbReference type="PROSITE" id="PS50850"/>
    </source>
</evidence>
<keyword evidence="3 5" id="KW-1133">Transmembrane helix</keyword>
<protein>
    <submittedName>
        <fullName evidence="7">MFS transporter</fullName>
    </submittedName>
</protein>
<feature type="transmembrane region" description="Helical" evidence="5">
    <location>
        <begin position="89"/>
        <end position="108"/>
    </location>
</feature>
<gene>
    <name evidence="7" type="ORF">HHL17_20885</name>
</gene>
<keyword evidence="4 5" id="KW-0472">Membrane</keyword>
<evidence type="ECO:0000313" key="7">
    <source>
        <dbReference type="EMBL" id="NML39668.1"/>
    </source>
</evidence>
<comment type="subcellular location">
    <subcellularLocation>
        <location evidence="1">Membrane</location>
        <topology evidence="1">Multi-pass membrane protein</topology>
    </subcellularLocation>
</comment>
<evidence type="ECO:0000256" key="3">
    <source>
        <dbReference type="ARBA" id="ARBA00022989"/>
    </source>
</evidence>
<dbReference type="InterPro" id="IPR011701">
    <property type="entry name" value="MFS"/>
</dbReference>
<keyword evidence="2 5" id="KW-0812">Transmembrane</keyword>
<dbReference type="Pfam" id="PF07690">
    <property type="entry name" value="MFS_1"/>
    <property type="match status" value="1"/>
</dbReference>
<dbReference type="Gene3D" id="1.20.1250.20">
    <property type="entry name" value="MFS general substrate transporter like domains"/>
    <property type="match status" value="1"/>
</dbReference>
<feature type="transmembrane region" description="Helical" evidence="5">
    <location>
        <begin position="308"/>
        <end position="327"/>
    </location>
</feature>
<evidence type="ECO:0000256" key="1">
    <source>
        <dbReference type="ARBA" id="ARBA00004141"/>
    </source>
</evidence>
<dbReference type="InterPro" id="IPR036259">
    <property type="entry name" value="MFS_trans_sf"/>
</dbReference>
<dbReference type="InterPro" id="IPR020846">
    <property type="entry name" value="MFS_dom"/>
</dbReference>